<evidence type="ECO:0000313" key="1">
    <source>
        <dbReference type="EMBL" id="KAF0738153.1"/>
    </source>
</evidence>
<accession>A0A6G0XD70</accession>
<keyword evidence="2" id="KW-1185">Reference proteome</keyword>
<dbReference type="AlphaFoldDB" id="A0A6G0XD70"/>
<gene>
    <name evidence="1" type="ORF">Ae201684_006132</name>
</gene>
<sequence>MPDALPVVLPQSPMASIVRTALDVSGSLGGLITRLLGFVEEELLDVDPPSLEGEDVVPSVEGVLPLAKGVVEGADVEELVDDDEFDPPLLPVDDLVNTMTTAAVPAAASKTRAATATRNHLRL</sequence>
<organism evidence="1 2">
    <name type="scientific">Aphanomyces euteiches</name>
    <dbReference type="NCBI Taxonomy" id="100861"/>
    <lineage>
        <taxon>Eukaryota</taxon>
        <taxon>Sar</taxon>
        <taxon>Stramenopiles</taxon>
        <taxon>Oomycota</taxon>
        <taxon>Saprolegniomycetes</taxon>
        <taxon>Saprolegniales</taxon>
        <taxon>Verrucalvaceae</taxon>
        <taxon>Aphanomyces</taxon>
    </lineage>
</organism>
<evidence type="ECO:0000313" key="2">
    <source>
        <dbReference type="Proteomes" id="UP000481153"/>
    </source>
</evidence>
<dbReference type="Proteomes" id="UP000481153">
    <property type="component" value="Unassembled WGS sequence"/>
</dbReference>
<dbReference type="EMBL" id="VJMJ01000079">
    <property type="protein sequence ID" value="KAF0738153.1"/>
    <property type="molecule type" value="Genomic_DNA"/>
</dbReference>
<proteinExistence type="predicted"/>
<comment type="caution">
    <text evidence="1">The sequence shown here is derived from an EMBL/GenBank/DDBJ whole genome shotgun (WGS) entry which is preliminary data.</text>
</comment>
<protein>
    <submittedName>
        <fullName evidence="1">Uncharacterized protein</fullName>
    </submittedName>
</protein>
<reference evidence="1 2" key="1">
    <citation type="submission" date="2019-07" db="EMBL/GenBank/DDBJ databases">
        <title>Genomics analysis of Aphanomyces spp. identifies a new class of oomycete effector associated with host adaptation.</title>
        <authorList>
            <person name="Gaulin E."/>
        </authorList>
    </citation>
    <scope>NUCLEOTIDE SEQUENCE [LARGE SCALE GENOMIC DNA]</scope>
    <source>
        <strain evidence="1 2">ATCC 201684</strain>
    </source>
</reference>
<name>A0A6G0XD70_9STRA</name>